<accession>A0A0G1M2I0</accession>
<dbReference type="Gene3D" id="3.30.420.140">
    <property type="entry name" value="YqgF/RNase H-like domain"/>
    <property type="match status" value="1"/>
</dbReference>
<evidence type="ECO:0000313" key="2">
    <source>
        <dbReference type="Proteomes" id="UP000033901"/>
    </source>
</evidence>
<dbReference type="InterPro" id="IPR037027">
    <property type="entry name" value="YqgF/RNaseH-like_dom_sf"/>
</dbReference>
<comment type="caution">
    <text evidence="1">The sequence shown here is derived from an EMBL/GenBank/DDBJ whole genome shotgun (WGS) entry which is preliminary data.</text>
</comment>
<gene>
    <name evidence="1" type="ORF">UW61_C0031G0001</name>
</gene>
<evidence type="ECO:0008006" key="3">
    <source>
        <dbReference type="Google" id="ProtNLM"/>
    </source>
</evidence>
<evidence type="ECO:0000313" key="1">
    <source>
        <dbReference type="EMBL" id="KKT66134.1"/>
    </source>
</evidence>
<dbReference type="EMBL" id="LCIZ01000031">
    <property type="protein sequence ID" value="KKT66134.1"/>
    <property type="molecule type" value="Genomic_DNA"/>
</dbReference>
<dbReference type="GO" id="GO:0006139">
    <property type="term" value="P:nucleobase-containing compound metabolic process"/>
    <property type="evidence" value="ECO:0007669"/>
    <property type="project" value="InterPro"/>
</dbReference>
<name>A0A0G1M2I0_9BACT</name>
<sequence length="25" mass="2721">MRILGIDYGYRKIGLAIAETGLAEP</sequence>
<reference evidence="1 2" key="1">
    <citation type="journal article" date="2015" name="Nature">
        <title>rRNA introns, odd ribosomes, and small enigmatic genomes across a large radiation of phyla.</title>
        <authorList>
            <person name="Brown C.T."/>
            <person name="Hug L.A."/>
            <person name="Thomas B.C."/>
            <person name="Sharon I."/>
            <person name="Castelle C.J."/>
            <person name="Singh A."/>
            <person name="Wilkins M.J."/>
            <person name="Williams K.H."/>
            <person name="Banfield J.F."/>
        </authorList>
    </citation>
    <scope>NUCLEOTIDE SEQUENCE [LARGE SCALE GENOMIC DNA]</scope>
</reference>
<organism evidence="1 2">
    <name type="scientific">Candidatus Curtissbacteria bacterium GW2011_GWC1_44_33</name>
    <dbReference type="NCBI Taxonomy" id="1618413"/>
    <lineage>
        <taxon>Bacteria</taxon>
        <taxon>Candidatus Curtissiibacteriota</taxon>
    </lineage>
</organism>
<feature type="non-terminal residue" evidence="1">
    <location>
        <position position="25"/>
    </location>
</feature>
<dbReference type="AlphaFoldDB" id="A0A0G1M2I0"/>
<protein>
    <recommendedName>
        <fullName evidence="3">Holliday junction resolvase RuvX</fullName>
    </recommendedName>
</protein>
<dbReference type="Proteomes" id="UP000033901">
    <property type="component" value="Unassembled WGS sequence"/>
</dbReference>
<proteinExistence type="predicted"/>